<dbReference type="KEGG" id="muc:MuYL_3984"/>
<proteinExistence type="predicted"/>
<evidence type="ECO:0000313" key="1">
    <source>
        <dbReference type="EMBL" id="ASU35869.1"/>
    </source>
</evidence>
<gene>
    <name evidence="1" type="ORF">MuYL_3984</name>
</gene>
<accession>A0A223P144</accession>
<reference evidence="1 2" key="1">
    <citation type="submission" date="2017-08" db="EMBL/GenBank/DDBJ databases">
        <title>Complete genome sequence of Mucilaginibacter sp. strain BJC16-A31.</title>
        <authorList>
            <consortium name="Henan University of Science and Technology"/>
            <person name="You X."/>
        </authorList>
    </citation>
    <scope>NUCLEOTIDE SEQUENCE [LARGE SCALE GENOMIC DNA]</scope>
    <source>
        <strain evidence="1 2">BJC16-A31</strain>
    </source>
</reference>
<dbReference type="AlphaFoldDB" id="A0A223P144"/>
<name>A0A223P144_9SPHI</name>
<sequence>MTLSATGADFALSRFKLVNESSVIKKSFAACVTWLII</sequence>
<dbReference type="Proteomes" id="UP000215002">
    <property type="component" value="Chromosome"/>
</dbReference>
<organism evidence="1 2">
    <name type="scientific">Mucilaginibacter xinganensis</name>
    <dbReference type="NCBI Taxonomy" id="1234841"/>
    <lineage>
        <taxon>Bacteria</taxon>
        <taxon>Pseudomonadati</taxon>
        <taxon>Bacteroidota</taxon>
        <taxon>Sphingobacteriia</taxon>
        <taxon>Sphingobacteriales</taxon>
        <taxon>Sphingobacteriaceae</taxon>
        <taxon>Mucilaginibacter</taxon>
    </lineage>
</organism>
<keyword evidence="2" id="KW-1185">Reference proteome</keyword>
<evidence type="ECO:0000313" key="2">
    <source>
        <dbReference type="Proteomes" id="UP000215002"/>
    </source>
</evidence>
<dbReference type="EMBL" id="CP022743">
    <property type="protein sequence ID" value="ASU35869.1"/>
    <property type="molecule type" value="Genomic_DNA"/>
</dbReference>
<protein>
    <submittedName>
        <fullName evidence="1">Uncharacterized protein</fullName>
    </submittedName>
</protein>